<evidence type="ECO:0000256" key="2">
    <source>
        <dbReference type="ARBA" id="ARBA00004922"/>
    </source>
</evidence>
<evidence type="ECO:0000256" key="13">
    <source>
        <dbReference type="ARBA" id="ARBA00048243"/>
    </source>
</evidence>
<dbReference type="PANTHER" id="PTHR15075:SF2">
    <property type="entry name" value="ALPHA-1,6-MANNOSYLGLYCOPROTEIN 6-BETA-N-ACETYLGLUCOSAMINYLTRANSFERASE"/>
    <property type="match status" value="1"/>
</dbReference>
<comment type="similarity">
    <text evidence="3">Belongs to the glycosyltransferase 18 family.</text>
</comment>
<evidence type="ECO:0000256" key="8">
    <source>
        <dbReference type="ARBA" id="ARBA00022968"/>
    </source>
</evidence>
<evidence type="ECO:0000256" key="9">
    <source>
        <dbReference type="ARBA" id="ARBA00022989"/>
    </source>
</evidence>
<dbReference type="EC" id="2.4.1.155" evidence="4"/>
<evidence type="ECO:0000256" key="10">
    <source>
        <dbReference type="ARBA" id="ARBA00023034"/>
    </source>
</evidence>
<keyword evidence="7" id="KW-0812">Transmembrane</keyword>
<dbReference type="InterPro" id="IPR052105">
    <property type="entry name" value="MGAT5_Glycosyltransferase"/>
</dbReference>
<dbReference type="InterPro" id="IPR026116">
    <property type="entry name" value="GT18_cat"/>
</dbReference>
<dbReference type="AlphaFoldDB" id="A0A2B4S4N7"/>
<keyword evidence="10" id="KW-0333">Golgi apparatus</keyword>
<evidence type="ECO:0000256" key="1">
    <source>
        <dbReference type="ARBA" id="ARBA00004323"/>
    </source>
</evidence>
<accession>A0A2B4S4N7</accession>
<comment type="pathway">
    <text evidence="2">Protein modification; protein glycosylation.</text>
</comment>
<dbReference type="EMBL" id="LSMT01000197">
    <property type="protein sequence ID" value="PFX23760.1"/>
    <property type="molecule type" value="Genomic_DNA"/>
</dbReference>
<sequence length="163" mass="18621">MASKEEEGNNAIFLISISTENFKQAKLILPFEFTCEGMLERLNAYIENQDFCDKSYHWPLNNDDLRISISRAGESCTDKCFREGLTCEPEYFFVLNSSKISKCAQVVYEKSNVAPAKEVVTSKCVLQQEPLLFSCAAHNSSYRRFCPCRSYRKQQISLCGSCF</sequence>
<dbReference type="PANTHER" id="PTHR15075">
    <property type="entry name" value="ALPHA-MANNOSIDE BETA-1,6-N-ACETYLGLUCOSAMINYLTRANSFERASE"/>
    <property type="match status" value="1"/>
</dbReference>
<keyword evidence="16" id="KW-1185">Reference proteome</keyword>
<dbReference type="GO" id="GO:0030144">
    <property type="term" value="F:alpha-1,6-mannosylglycoprotein 6-beta-N-acetylglucosaminyltransferase activity"/>
    <property type="evidence" value="ECO:0007669"/>
    <property type="project" value="UniProtKB-EC"/>
</dbReference>
<comment type="caution">
    <text evidence="15">The sequence shown here is derived from an EMBL/GenBank/DDBJ whole genome shotgun (WGS) entry which is preliminary data.</text>
</comment>
<evidence type="ECO:0000256" key="12">
    <source>
        <dbReference type="ARBA" id="ARBA00023180"/>
    </source>
</evidence>
<dbReference type="GO" id="GO:0000139">
    <property type="term" value="C:Golgi membrane"/>
    <property type="evidence" value="ECO:0007669"/>
    <property type="project" value="UniProtKB-SubCell"/>
</dbReference>
<keyword evidence="8" id="KW-0735">Signal-anchor</keyword>
<evidence type="ECO:0000313" key="16">
    <source>
        <dbReference type="Proteomes" id="UP000225706"/>
    </source>
</evidence>
<evidence type="ECO:0000256" key="11">
    <source>
        <dbReference type="ARBA" id="ARBA00023136"/>
    </source>
</evidence>
<keyword evidence="11" id="KW-0472">Membrane</keyword>
<dbReference type="GO" id="GO:0006487">
    <property type="term" value="P:protein N-linked glycosylation"/>
    <property type="evidence" value="ECO:0007669"/>
    <property type="project" value="TreeGrafter"/>
</dbReference>
<keyword evidence="5 15" id="KW-0328">Glycosyltransferase</keyword>
<gene>
    <name evidence="15" type="primary">MGAT5B</name>
    <name evidence="15" type="ORF">AWC38_SpisGene11676</name>
</gene>
<dbReference type="Proteomes" id="UP000225706">
    <property type="component" value="Unassembled WGS sequence"/>
</dbReference>
<keyword evidence="9" id="KW-1133">Transmembrane helix</keyword>
<keyword evidence="12" id="KW-0325">Glycoprotein</keyword>
<evidence type="ECO:0000256" key="3">
    <source>
        <dbReference type="ARBA" id="ARBA00007477"/>
    </source>
</evidence>
<protein>
    <recommendedName>
        <fullName evidence="4">alpha-1,6-mannosyl-glycoprotein 6-beta-N-acetylglucosaminyltransferase</fullName>
        <ecNumber evidence="4">2.4.1.155</ecNumber>
    </recommendedName>
</protein>
<evidence type="ECO:0000256" key="4">
    <source>
        <dbReference type="ARBA" id="ARBA00012671"/>
    </source>
</evidence>
<reference evidence="16" key="1">
    <citation type="journal article" date="2017" name="bioRxiv">
        <title>Comparative analysis of the genomes of Stylophora pistillata and Acropora digitifera provides evidence for extensive differences between species of corals.</title>
        <authorList>
            <person name="Voolstra C.R."/>
            <person name="Li Y."/>
            <person name="Liew Y.J."/>
            <person name="Baumgarten S."/>
            <person name="Zoccola D."/>
            <person name="Flot J.-F."/>
            <person name="Tambutte S."/>
            <person name="Allemand D."/>
            <person name="Aranda M."/>
        </authorList>
    </citation>
    <scope>NUCLEOTIDE SEQUENCE [LARGE SCALE GENOMIC DNA]</scope>
</reference>
<organism evidence="15 16">
    <name type="scientific">Stylophora pistillata</name>
    <name type="common">Smooth cauliflower coral</name>
    <dbReference type="NCBI Taxonomy" id="50429"/>
    <lineage>
        <taxon>Eukaryota</taxon>
        <taxon>Metazoa</taxon>
        <taxon>Cnidaria</taxon>
        <taxon>Anthozoa</taxon>
        <taxon>Hexacorallia</taxon>
        <taxon>Scleractinia</taxon>
        <taxon>Astrocoeniina</taxon>
        <taxon>Pocilloporidae</taxon>
        <taxon>Stylophora</taxon>
    </lineage>
</organism>
<evidence type="ECO:0000256" key="5">
    <source>
        <dbReference type="ARBA" id="ARBA00022676"/>
    </source>
</evidence>
<keyword evidence="6 15" id="KW-0808">Transferase</keyword>
<dbReference type="UniPathway" id="UPA00378"/>
<dbReference type="OrthoDB" id="5953041at2759"/>
<proteinExistence type="inferred from homology"/>
<evidence type="ECO:0000313" key="15">
    <source>
        <dbReference type="EMBL" id="PFX23760.1"/>
    </source>
</evidence>
<comment type="catalytic activity">
    <reaction evidence="13">
        <text>N(4)-{beta-D-GlcNAc-(1-&gt;2)-[beta-D-GlcNAc-(1-&gt;4)]-alpha-D-Man-(1-&gt;3)-[beta-D-GlcNAc-(1-&gt;2)-alpha-D-Man-(1-&gt;6)]-beta-D-Man-(1-&gt;4)-beta-D-GlcNAc-(1-&gt;4)-beta-D-GlcNAc}-L-asparaginyl-[protein] + UDP-N-acetyl-alpha-D-glucosamine = N(4)-{beta-D-GlcNAc-(1-&gt;2)-[beta-D-GlcNAc-(1-&gt;4)]-alpha-D-Man-(1-&gt;3)-[beta-D-GlcNAc-(1-&gt;2)-[beta-D-GlcNAc-(1-&gt;6)]-alpha-D-Man-(1-&gt;6)]-beta-D-Man-(1-&gt;4)-beta-D-GlcNAc-(1-&gt;4)-beta-D-GlcNAc}-L-asparaginyl-[protein] + UDP + H(+)</text>
        <dbReference type="Rhea" id="RHEA:16921"/>
        <dbReference type="Rhea" id="RHEA-COMP:14374"/>
        <dbReference type="Rhea" id="RHEA-COMP:14377"/>
        <dbReference type="ChEBI" id="CHEBI:15378"/>
        <dbReference type="ChEBI" id="CHEBI:57705"/>
        <dbReference type="ChEBI" id="CHEBI:58223"/>
        <dbReference type="ChEBI" id="CHEBI:139507"/>
        <dbReference type="ChEBI" id="CHEBI:139510"/>
        <dbReference type="EC" id="2.4.1.155"/>
    </reaction>
</comment>
<comment type="subcellular location">
    <subcellularLocation>
        <location evidence="1">Golgi apparatus membrane</location>
        <topology evidence="1">Single-pass type II membrane protein</topology>
    </subcellularLocation>
</comment>
<name>A0A2B4S4N7_STYPI</name>
<evidence type="ECO:0000256" key="7">
    <source>
        <dbReference type="ARBA" id="ARBA00022692"/>
    </source>
</evidence>
<dbReference type="STRING" id="50429.A0A2B4S4N7"/>
<evidence type="ECO:0000256" key="6">
    <source>
        <dbReference type="ARBA" id="ARBA00022679"/>
    </source>
</evidence>
<feature type="domain" description="Glycosyltransferase family 18 catalytic" evidence="14">
    <location>
        <begin position="24"/>
        <end position="148"/>
    </location>
</feature>
<evidence type="ECO:0000259" key="14">
    <source>
        <dbReference type="Pfam" id="PF15024"/>
    </source>
</evidence>
<dbReference type="Pfam" id="PF15024">
    <property type="entry name" value="Glyco_transf_18"/>
    <property type="match status" value="1"/>
</dbReference>